<evidence type="ECO:0000256" key="3">
    <source>
        <dbReference type="SAM" id="MobiDB-lite"/>
    </source>
</evidence>
<dbReference type="Pfam" id="PF07992">
    <property type="entry name" value="Pyr_redox_2"/>
    <property type="match status" value="1"/>
</dbReference>
<evidence type="ECO:0000256" key="2">
    <source>
        <dbReference type="ARBA" id="ARBA00038396"/>
    </source>
</evidence>
<evidence type="ECO:0000259" key="4">
    <source>
        <dbReference type="Pfam" id="PF07992"/>
    </source>
</evidence>
<dbReference type="Gene3D" id="3.50.50.60">
    <property type="entry name" value="FAD/NAD(P)-binding domain"/>
    <property type="match status" value="1"/>
</dbReference>
<evidence type="ECO:0000313" key="6">
    <source>
        <dbReference type="Proteomes" id="UP000621386"/>
    </source>
</evidence>
<dbReference type="Proteomes" id="UP000621386">
    <property type="component" value="Unassembled WGS sequence"/>
</dbReference>
<name>A0ABS1NTZ4_9ACTN</name>
<organism evidence="5 6">
    <name type="scientific">Streptomyces musisoli</name>
    <dbReference type="NCBI Taxonomy" id="2802280"/>
    <lineage>
        <taxon>Bacteria</taxon>
        <taxon>Bacillati</taxon>
        <taxon>Actinomycetota</taxon>
        <taxon>Actinomycetes</taxon>
        <taxon>Kitasatosporales</taxon>
        <taxon>Streptomycetaceae</taxon>
        <taxon>Streptomyces</taxon>
    </lineage>
</organism>
<feature type="domain" description="FAD/NAD(P)-binding" evidence="4">
    <location>
        <begin position="129"/>
        <end position="193"/>
    </location>
</feature>
<dbReference type="InterPro" id="IPR023753">
    <property type="entry name" value="FAD/NAD-binding_dom"/>
</dbReference>
<comment type="caution">
    <text evidence="5">The sequence shown here is derived from an EMBL/GenBank/DDBJ whole genome shotgun (WGS) entry which is preliminary data.</text>
</comment>
<proteinExistence type="inferred from homology"/>
<dbReference type="SUPFAM" id="SSF51905">
    <property type="entry name" value="FAD/NAD(P)-binding domain"/>
    <property type="match status" value="1"/>
</dbReference>
<feature type="region of interest" description="Disordered" evidence="3">
    <location>
        <begin position="395"/>
        <end position="418"/>
    </location>
</feature>
<dbReference type="InterPro" id="IPR050816">
    <property type="entry name" value="Flavin-dep_Halogenase_NPB"/>
</dbReference>
<evidence type="ECO:0000256" key="1">
    <source>
        <dbReference type="ARBA" id="ARBA00023002"/>
    </source>
</evidence>
<protein>
    <recommendedName>
        <fullName evidence="4">FAD/NAD(P)-binding domain-containing protein</fullName>
    </recommendedName>
</protein>
<gene>
    <name evidence="5" type="ORF">JK361_02580</name>
</gene>
<reference evidence="5 6" key="1">
    <citation type="submission" date="2021-01" db="EMBL/GenBank/DDBJ databases">
        <title>WGS of actinomycetes isolated from Thailand.</title>
        <authorList>
            <person name="Thawai C."/>
        </authorList>
    </citation>
    <scope>NUCLEOTIDE SEQUENCE [LARGE SCALE GENOMIC DNA]</scope>
    <source>
        <strain evidence="5 6">CH5-8</strain>
    </source>
</reference>
<keyword evidence="6" id="KW-1185">Reference proteome</keyword>
<sequence>MPTAVVTGGSVAGLAAALALNRLDLTVLVLDRAPAPPDGPLGEAVDRWQHRPTVPQTHHSHTLTSLGVRLLRTHAPRILAEAQAAGAPLLRLTEALPASGTDSTPRPGDDDLVGLGCRRATLELLLYRAVRELPGVTVRHGTTVTGLELDRRTPRVRAVVTTDGERIPADLVLDATGRRAQSRVWLANAGIPVARDLTSPSEMTGHTRFYRLRTATRPGPLNRGNAAGDIFAHYAGVLHLGDHGTFSIALGTLPGDRALQALRTPAGFTAAARATPGLAPWLDDAVSTPLSPVRAMTFPANTLRGVAGPLQEPVAGLFSVGDAACVTDPLFGRGISLALDHAFRLADLLAGMPDITVEQRRAAARMTHELFTPWYEHSVTADRARTARWRAAVEGVEPPPAPPPAPDGRPGAEQVAAAARTDGTVWRGLTRMLMTLTTPAELFGDAGFLDRVRRAPAPDPAHPAGPSRADLVRCVTAAEGARV</sequence>
<evidence type="ECO:0000313" key="5">
    <source>
        <dbReference type="EMBL" id="MBL1103498.1"/>
    </source>
</evidence>
<dbReference type="PANTHER" id="PTHR43747:SF5">
    <property type="entry name" value="FAD-BINDING DOMAIN-CONTAINING PROTEIN"/>
    <property type="match status" value="1"/>
</dbReference>
<comment type="similarity">
    <text evidence="2">Belongs to the flavin-dependent halogenase family. Bacterial tryptophan halogenase subfamily.</text>
</comment>
<dbReference type="PANTHER" id="PTHR43747">
    <property type="entry name" value="FAD-BINDING PROTEIN"/>
    <property type="match status" value="1"/>
</dbReference>
<accession>A0ABS1NTZ4</accession>
<dbReference type="InterPro" id="IPR036188">
    <property type="entry name" value="FAD/NAD-bd_sf"/>
</dbReference>
<dbReference type="EMBL" id="JAERRH010000001">
    <property type="protein sequence ID" value="MBL1103498.1"/>
    <property type="molecule type" value="Genomic_DNA"/>
</dbReference>
<feature type="compositionally biased region" description="Pro residues" evidence="3">
    <location>
        <begin position="397"/>
        <end position="407"/>
    </location>
</feature>
<dbReference type="RefSeq" id="WP_201813941.1">
    <property type="nucleotide sequence ID" value="NZ_JAERRH010000001.1"/>
</dbReference>
<dbReference type="PRINTS" id="PR00420">
    <property type="entry name" value="RNGMNOXGNASE"/>
</dbReference>
<keyword evidence="1" id="KW-0560">Oxidoreductase</keyword>